<dbReference type="GO" id="GO:0006508">
    <property type="term" value="P:proteolysis"/>
    <property type="evidence" value="ECO:0007669"/>
    <property type="project" value="UniProtKB-KW"/>
</dbReference>
<evidence type="ECO:0000256" key="1">
    <source>
        <dbReference type="ARBA" id="ARBA00010541"/>
    </source>
</evidence>
<evidence type="ECO:0000256" key="2">
    <source>
        <dbReference type="ARBA" id="ARBA00022670"/>
    </source>
</evidence>
<gene>
    <name evidence="7" type="ORF">MERR_LOCUS36454</name>
</gene>
<dbReference type="InterPro" id="IPR001478">
    <property type="entry name" value="PDZ"/>
</dbReference>
<dbReference type="SUPFAM" id="SSF50494">
    <property type="entry name" value="Trypsin-like serine proteases"/>
    <property type="match status" value="1"/>
</dbReference>
<proteinExistence type="inferred from homology"/>
<evidence type="ECO:0000256" key="4">
    <source>
        <dbReference type="ARBA" id="ARBA00022825"/>
    </source>
</evidence>
<dbReference type="AlphaFoldDB" id="A0A6D2KNZ7"/>
<reference evidence="7" key="1">
    <citation type="submission" date="2020-01" db="EMBL/GenBank/DDBJ databases">
        <authorList>
            <person name="Mishra B."/>
        </authorList>
    </citation>
    <scope>NUCLEOTIDE SEQUENCE [LARGE SCALE GENOMIC DNA]</scope>
</reference>
<dbReference type="OrthoDB" id="4217619at2759"/>
<dbReference type="InterPro" id="IPR046449">
    <property type="entry name" value="DEGP_PDZ_sf"/>
</dbReference>
<evidence type="ECO:0000313" key="8">
    <source>
        <dbReference type="Proteomes" id="UP000467841"/>
    </source>
</evidence>
<dbReference type="InterPro" id="IPR043504">
    <property type="entry name" value="Peptidase_S1_PA_chymotrypsin"/>
</dbReference>
<dbReference type="EMBL" id="CACVBM020001407">
    <property type="protein sequence ID" value="CAA7049219.1"/>
    <property type="molecule type" value="Genomic_DNA"/>
</dbReference>
<keyword evidence="3" id="KW-0378">Hydrolase</keyword>
<dbReference type="InterPro" id="IPR001940">
    <property type="entry name" value="Peptidase_S1C"/>
</dbReference>
<feature type="domain" description="Protease Do-like PDZ" evidence="6">
    <location>
        <begin position="296"/>
        <end position="432"/>
    </location>
</feature>
<dbReference type="PRINTS" id="PR00834">
    <property type="entry name" value="PROTEASES2C"/>
</dbReference>
<dbReference type="PANTHER" id="PTHR45980">
    <property type="match status" value="1"/>
</dbReference>
<dbReference type="InterPro" id="IPR036034">
    <property type="entry name" value="PDZ_sf"/>
</dbReference>
<name>A0A6D2KNZ7_9BRAS</name>
<dbReference type="InterPro" id="IPR041517">
    <property type="entry name" value="DEGP_PDZ"/>
</dbReference>
<evidence type="ECO:0000256" key="3">
    <source>
        <dbReference type="ARBA" id="ARBA00022801"/>
    </source>
</evidence>
<evidence type="ECO:0000313" key="7">
    <source>
        <dbReference type="EMBL" id="CAA7049219.1"/>
    </source>
</evidence>
<dbReference type="Gene3D" id="2.40.10.10">
    <property type="entry name" value="Trypsin-like serine proteases"/>
    <property type="match status" value="2"/>
</dbReference>
<comment type="caution">
    <text evidence="7">The sequence shown here is derived from an EMBL/GenBank/DDBJ whole genome shotgun (WGS) entry which is preliminary data.</text>
</comment>
<dbReference type="GO" id="GO:0004252">
    <property type="term" value="F:serine-type endopeptidase activity"/>
    <property type="evidence" value="ECO:0007669"/>
    <property type="project" value="InterPro"/>
</dbReference>
<dbReference type="InterPro" id="IPR009003">
    <property type="entry name" value="Peptidase_S1_PA"/>
</dbReference>
<dbReference type="Pfam" id="PF17815">
    <property type="entry name" value="PDZ_3"/>
    <property type="match status" value="1"/>
</dbReference>
<protein>
    <submittedName>
        <fullName evidence="7">Uncharacterized protein</fullName>
    </submittedName>
</protein>
<accession>A0A6D2KNZ7</accession>
<keyword evidence="4" id="KW-0720">Serine protease</keyword>
<keyword evidence="2" id="KW-0645">Protease</keyword>
<dbReference type="Pfam" id="PF13180">
    <property type="entry name" value="PDZ_2"/>
    <property type="match status" value="1"/>
</dbReference>
<sequence>MLLLRSGAARNSLFPTGVTRLSTLHASWRRHCSHSVCLDSQENTPRSAIETALDSVVKIFTVSSTPNVSQPWQRDEEEESTGSGFAISKKNILTNAHVVEKYSYVEVRKHGSSIRYKAKVEAIGHECDLATLVVENKEFWEDMDPLELGDDVPFVNEEVSVLGYPRGGDTISVTKGIVSRVESRNYTHSSTKLLTIQIDAAINKGNSGGPVLIGNKVSGVAFQDAHKTLKKDDVILAFDGVPIGNDAMVPFRKKERISYKHLVSMKKPGETALVQVLRDGKKHEFSISLNPVQPLVPMRQLDDPSYYILAGFVFVPLSQTYIDTTYDICECEIEKRNFPKETGEQIVIISQVLLNDINRTYSHFKNMQVKKVNGVDVVNLKHLRDLVEKCSTQILRLDLEDERVIALDFKAAKKATSSILVRRGIRSAMSKDLQSSDPLVT</sequence>
<dbReference type="SUPFAM" id="SSF50156">
    <property type="entry name" value="PDZ domain-like"/>
    <property type="match status" value="1"/>
</dbReference>
<keyword evidence="8" id="KW-1185">Reference proteome</keyword>
<dbReference type="Pfam" id="PF13365">
    <property type="entry name" value="Trypsin_2"/>
    <property type="match status" value="1"/>
</dbReference>
<feature type="domain" description="PDZ" evidence="5">
    <location>
        <begin position="220"/>
        <end position="289"/>
    </location>
</feature>
<dbReference type="Gene3D" id="3.20.190.20">
    <property type="match status" value="1"/>
</dbReference>
<dbReference type="Proteomes" id="UP000467841">
    <property type="component" value="Unassembled WGS sequence"/>
</dbReference>
<comment type="similarity">
    <text evidence="1">Belongs to the peptidase S1C family.</text>
</comment>
<dbReference type="PANTHER" id="PTHR45980:SF9">
    <property type="entry name" value="PROTEASE DO-LIKE 10, MITOCHONDRIAL-RELATED"/>
    <property type="match status" value="1"/>
</dbReference>
<evidence type="ECO:0000259" key="6">
    <source>
        <dbReference type="Pfam" id="PF17815"/>
    </source>
</evidence>
<evidence type="ECO:0000259" key="5">
    <source>
        <dbReference type="Pfam" id="PF13180"/>
    </source>
</evidence>
<organism evidence="7 8">
    <name type="scientific">Microthlaspi erraticum</name>
    <dbReference type="NCBI Taxonomy" id="1685480"/>
    <lineage>
        <taxon>Eukaryota</taxon>
        <taxon>Viridiplantae</taxon>
        <taxon>Streptophyta</taxon>
        <taxon>Embryophyta</taxon>
        <taxon>Tracheophyta</taxon>
        <taxon>Spermatophyta</taxon>
        <taxon>Magnoliopsida</taxon>
        <taxon>eudicotyledons</taxon>
        <taxon>Gunneridae</taxon>
        <taxon>Pentapetalae</taxon>
        <taxon>rosids</taxon>
        <taxon>malvids</taxon>
        <taxon>Brassicales</taxon>
        <taxon>Brassicaceae</taxon>
        <taxon>Coluteocarpeae</taxon>
        <taxon>Microthlaspi</taxon>
    </lineage>
</organism>